<dbReference type="Proteomes" id="UP000078534">
    <property type="component" value="Unassembled WGS sequence"/>
</dbReference>
<comment type="caution">
    <text evidence="8">The sequence shown here is derived from an EMBL/GenBank/DDBJ whole genome shotgun (WGS) entry which is preliminary data.</text>
</comment>
<evidence type="ECO:0000313" key="9">
    <source>
        <dbReference type="Proteomes" id="UP000078534"/>
    </source>
</evidence>
<feature type="domain" description="PRD" evidence="7">
    <location>
        <begin position="168"/>
        <end position="278"/>
    </location>
</feature>
<dbReference type="InterPro" id="IPR004341">
    <property type="entry name" value="CAT_RNA-bd_dom"/>
</dbReference>
<dbReference type="PANTHER" id="PTHR30185:SF15">
    <property type="entry name" value="CRYPTIC BETA-GLUCOSIDE BGL OPERON ANTITERMINATOR"/>
    <property type="match status" value="1"/>
</dbReference>
<dbReference type="PROSITE" id="PS51372">
    <property type="entry name" value="PRD_2"/>
    <property type="match status" value="2"/>
</dbReference>
<dbReference type="GO" id="GO:0045893">
    <property type="term" value="P:positive regulation of DNA-templated transcription"/>
    <property type="evidence" value="ECO:0007669"/>
    <property type="project" value="InterPro"/>
</dbReference>
<dbReference type="InterPro" id="IPR001550">
    <property type="entry name" value="Transcrpt_antitermin_CS"/>
</dbReference>
<gene>
    <name evidence="8" type="ORF">A6K24_00925</name>
</gene>
<dbReference type="InterPro" id="IPR036650">
    <property type="entry name" value="CAT_RNA-bd_dom_sf"/>
</dbReference>
<dbReference type="Pfam" id="PF00874">
    <property type="entry name" value="PRD"/>
    <property type="match status" value="2"/>
</dbReference>
<proteinExistence type="inferred from homology"/>
<dbReference type="Gene3D" id="2.30.24.10">
    <property type="entry name" value="CAT RNA-binding domain"/>
    <property type="match status" value="1"/>
</dbReference>
<dbReference type="PANTHER" id="PTHR30185">
    <property type="entry name" value="CRYPTIC BETA-GLUCOSIDE BGL OPERON ANTITERMINATOR"/>
    <property type="match status" value="1"/>
</dbReference>
<evidence type="ECO:0000256" key="5">
    <source>
        <dbReference type="ARBA" id="ARBA00023163"/>
    </source>
</evidence>
<sequence length="278" mass="32206">MRINKILNINSIVIKEDGVEKIVMGSGIAFQKSKNDLVDQSKIEKIFILKEENKKFQELLQSVPESHITLAEDIISYAEEKLEIKLNDHIHIALTDHLSFALEREKKGIPIRNRLVNEIKNLYHQEYEIAIWGIEHVKNELGISLPIDEAAFIALHIHTAKMNLTNIGSSIKKTMIIQDMIDIISSHLSIDIDRESMDYQRLLTHLHFALARLEDNKPFHDMDKDMLDVIKTKYSESFECALSVESFLNAEHSMSFPESEIGYITLHLQRIYDKNYQH</sequence>
<evidence type="ECO:0000313" key="8">
    <source>
        <dbReference type="EMBL" id="OAS89155.1"/>
    </source>
</evidence>
<evidence type="ECO:0000256" key="4">
    <source>
        <dbReference type="ARBA" id="ARBA00023159"/>
    </source>
</evidence>
<dbReference type="InterPro" id="IPR050661">
    <property type="entry name" value="BglG_antiterminators"/>
</dbReference>
<dbReference type="PROSITE" id="PS00654">
    <property type="entry name" value="PRD_1"/>
    <property type="match status" value="1"/>
</dbReference>
<keyword evidence="5" id="KW-0804">Transcription</keyword>
<dbReference type="InterPro" id="IPR011608">
    <property type="entry name" value="PRD"/>
</dbReference>
<comment type="similarity">
    <text evidence="6">Belongs to the transcriptional antiterminator BglG family.</text>
</comment>
<dbReference type="SUPFAM" id="SSF50151">
    <property type="entry name" value="SacY-like RNA-binding domain"/>
    <property type="match status" value="1"/>
</dbReference>
<evidence type="ECO:0000256" key="3">
    <source>
        <dbReference type="ARBA" id="ARBA00023015"/>
    </source>
</evidence>
<protein>
    <submittedName>
        <fullName evidence="8">Levansucrase</fullName>
    </submittedName>
</protein>
<name>A0A179T5B7_9BACI</name>
<keyword evidence="1" id="KW-0677">Repeat</keyword>
<keyword evidence="2" id="KW-0694">RNA-binding</keyword>
<dbReference type="SMART" id="SM01061">
    <property type="entry name" value="CAT_RBD"/>
    <property type="match status" value="1"/>
</dbReference>
<keyword evidence="3" id="KW-0805">Transcription regulation</keyword>
<dbReference type="STRING" id="152268.A6K24_00925"/>
<dbReference type="EMBL" id="LWSG01000001">
    <property type="protein sequence ID" value="OAS89155.1"/>
    <property type="molecule type" value="Genomic_DNA"/>
</dbReference>
<dbReference type="Pfam" id="PF03123">
    <property type="entry name" value="CAT_RBD"/>
    <property type="match status" value="1"/>
</dbReference>
<evidence type="ECO:0000256" key="1">
    <source>
        <dbReference type="ARBA" id="ARBA00022737"/>
    </source>
</evidence>
<evidence type="ECO:0000256" key="6">
    <source>
        <dbReference type="ARBA" id="ARBA00038510"/>
    </source>
</evidence>
<organism evidence="8 9">
    <name type="scientific">Metabacillus litoralis</name>
    <dbReference type="NCBI Taxonomy" id="152268"/>
    <lineage>
        <taxon>Bacteria</taxon>
        <taxon>Bacillati</taxon>
        <taxon>Bacillota</taxon>
        <taxon>Bacilli</taxon>
        <taxon>Bacillales</taxon>
        <taxon>Bacillaceae</taxon>
        <taxon>Metabacillus</taxon>
    </lineage>
</organism>
<keyword evidence="9" id="KW-1185">Reference proteome</keyword>
<accession>A0A179T5B7</accession>
<dbReference type="SUPFAM" id="SSF63520">
    <property type="entry name" value="PTS-regulatory domain, PRD"/>
    <property type="match status" value="2"/>
</dbReference>
<evidence type="ECO:0000259" key="7">
    <source>
        <dbReference type="PROSITE" id="PS51372"/>
    </source>
</evidence>
<keyword evidence="4" id="KW-0010">Activator</keyword>
<dbReference type="Gene3D" id="1.10.1790.10">
    <property type="entry name" value="PRD domain"/>
    <property type="match status" value="2"/>
</dbReference>
<dbReference type="GO" id="GO:0003723">
    <property type="term" value="F:RNA binding"/>
    <property type="evidence" value="ECO:0007669"/>
    <property type="project" value="UniProtKB-KW"/>
</dbReference>
<feature type="domain" description="PRD" evidence="7">
    <location>
        <begin position="62"/>
        <end position="167"/>
    </location>
</feature>
<dbReference type="RefSeq" id="WP_066324135.1">
    <property type="nucleotide sequence ID" value="NZ_LWSG01000001.1"/>
</dbReference>
<dbReference type="OrthoDB" id="9813552at2"/>
<dbReference type="InterPro" id="IPR036634">
    <property type="entry name" value="PRD_sf"/>
</dbReference>
<evidence type="ECO:0000256" key="2">
    <source>
        <dbReference type="ARBA" id="ARBA00022884"/>
    </source>
</evidence>
<dbReference type="AlphaFoldDB" id="A0A179T5B7"/>
<reference evidence="9" key="1">
    <citation type="submission" date="2016-04" db="EMBL/GenBank/DDBJ databases">
        <authorList>
            <person name="Lyu Z."/>
            <person name="Lyu W."/>
        </authorList>
    </citation>
    <scope>NUCLEOTIDE SEQUENCE [LARGE SCALE GENOMIC DNA]</scope>
    <source>
        <strain evidence="9">C44</strain>
    </source>
</reference>